<evidence type="ECO:0000256" key="6">
    <source>
        <dbReference type="ARBA" id="ARBA00023134"/>
    </source>
</evidence>
<dbReference type="FunFam" id="3.40.50.300:FF:000106">
    <property type="entry name" value="Adenylate kinase mitochondrial"/>
    <property type="match status" value="1"/>
</dbReference>
<comment type="subunit">
    <text evidence="8">Monomer.</text>
</comment>
<dbReference type="Pfam" id="PF00406">
    <property type="entry name" value="ADK"/>
    <property type="match status" value="1"/>
</dbReference>
<name>A0A3B5AH75_9TELE</name>
<dbReference type="InterPro" id="IPR036193">
    <property type="entry name" value="ADK_active_lid_dom_sf"/>
</dbReference>
<dbReference type="InterPro" id="IPR000850">
    <property type="entry name" value="Adenylat/UMP-CMP_kin"/>
</dbReference>
<dbReference type="Ensembl" id="ENSSPAT00000020456.1">
    <property type="protein sequence ID" value="ENSSPAP00000020145.1"/>
    <property type="gene ID" value="ENSSPAG00000015181.1"/>
</dbReference>
<evidence type="ECO:0000256" key="1">
    <source>
        <dbReference type="ARBA" id="ARBA00004305"/>
    </source>
</evidence>
<dbReference type="GO" id="GO:0005524">
    <property type="term" value="F:ATP binding"/>
    <property type="evidence" value="ECO:0007669"/>
    <property type="project" value="InterPro"/>
</dbReference>
<dbReference type="GO" id="GO:0046039">
    <property type="term" value="P:GTP metabolic process"/>
    <property type="evidence" value="ECO:0007669"/>
    <property type="project" value="UniProtKB-UniRule"/>
</dbReference>
<dbReference type="GO" id="GO:0046899">
    <property type="term" value="F:nucleoside triphosphate adenylate kinase activity"/>
    <property type="evidence" value="ECO:0007669"/>
    <property type="project" value="UniProtKB-UniRule"/>
</dbReference>
<proteinExistence type="inferred from homology"/>
<feature type="binding site" evidence="8">
    <location>
        <position position="201"/>
    </location>
    <ligand>
        <name>GTP</name>
        <dbReference type="ChEBI" id="CHEBI:37565"/>
    </ligand>
</feature>
<dbReference type="SUPFAM" id="SSF57774">
    <property type="entry name" value="Microbial and mitochondrial ADK, insert 'zinc finger' domain"/>
    <property type="match status" value="1"/>
</dbReference>
<feature type="binding site" evidence="8">
    <location>
        <position position="128"/>
    </location>
    <ligand>
        <name>GTP</name>
        <dbReference type="ChEBI" id="CHEBI:37565"/>
    </ligand>
</feature>
<comment type="catalytic activity">
    <reaction evidence="8">
        <text>a ribonucleoside 5'-triphosphate + AMP = a ribonucleoside 5'-diphosphate + ADP</text>
        <dbReference type="Rhea" id="RHEA:13749"/>
        <dbReference type="ChEBI" id="CHEBI:57930"/>
        <dbReference type="ChEBI" id="CHEBI:61557"/>
        <dbReference type="ChEBI" id="CHEBI:456215"/>
        <dbReference type="ChEBI" id="CHEBI:456216"/>
        <dbReference type="EC" id="2.7.4.10"/>
    </reaction>
</comment>
<dbReference type="InterPro" id="IPR027417">
    <property type="entry name" value="P-loop_NTPase"/>
</dbReference>
<feature type="binding site" evidence="8">
    <location>
        <begin position="17"/>
        <end position="22"/>
    </location>
    <ligand>
        <name>GTP</name>
        <dbReference type="ChEBI" id="CHEBI:37565"/>
    </ligand>
</feature>
<dbReference type="InterPro" id="IPR006259">
    <property type="entry name" value="Adenyl_kin_sub"/>
</dbReference>
<dbReference type="Gene3D" id="3.40.50.300">
    <property type="entry name" value="P-loop containing nucleotide triphosphate hydrolases"/>
    <property type="match status" value="1"/>
</dbReference>
<dbReference type="STRING" id="144197.ENSSPAP00000020145"/>
<evidence type="ECO:0000256" key="5">
    <source>
        <dbReference type="ARBA" id="ARBA00023128"/>
    </source>
</evidence>
<evidence type="ECO:0000256" key="4">
    <source>
        <dbReference type="ARBA" id="ARBA00022777"/>
    </source>
</evidence>
<dbReference type="PANTHER" id="PTHR23359">
    <property type="entry name" value="NUCLEOTIDE KINASE"/>
    <property type="match status" value="1"/>
</dbReference>
<dbReference type="GO" id="GO:0005759">
    <property type="term" value="C:mitochondrial matrix"/>
    <property type="evidence" value="ECO:0007669"/>
    <property type="project" value="UniProtKB-SubCell"/>
</dbReference>
<keyword evidence="6 8" id="KW-0342">GTP-binding</keyword>
<dbReference type="PRINTS" id="PR00094">
    <property type="entry name" value="ADENYLTKNASE"/>
</dbReference>
<dbReference type="GO" id="GO:0005525">
    <property type="term" value="F:GTP binding"/>
    <property type="evidence" value="ECO:0007669"/>
    <property type="project" value="UniProtKB-KW"/>
</dbReference>
<dbReference type="GO" id="GO:0006172">
    <property type="term" value="P:ADP biosynthetic process"/>
    <property type="evidence" value="ECO:0007669"/>
    <property type="project" value="UniProtKB-UniRule"/>
</dbReference>
<dbReference type="InterPro" id="IPR033690">
    <property type="entry name" value="Adenylat_kinase_CS"/>
</dbReference>
<feature type="binding site" evidence="8">
    <location>
        <position position="172"/>
    </location>
    <ligand>
        <name>AMP</name>
        <dbReference type="ChEBI" id="CHEBI:456215"/>
    </ligand>
</feature>
<dbReference type="AlphaFoldDB" id="A0A3B5AH75"/>
<evidence type="ECO:0000256" key="3">
    <source>
        <dbReference type="ARBA" id="ARBA00022741"/>
    </source>
</evidence>
<organism evidence="10">
    <name type="scientific">Stegastes partitus</name>
    <name type="common">bicolor damselfish</name>
    <dbReference type="NCBI Taxonomy" id="144197"/>
    <lineage>
        <taxon>Eukaryota</taxon>
        <taxon>Metazoa</taxon>
        <taxon>Chordata</taxon>
        <taxon>Craniata</taxon>
        <taxon>Vertebrata</taxon>
        <taxon>Euteleostomi</taxon>
        <taxon>Actinopterygii</taxon>
        <taxon>Neopterygii</taxon>
        <taxon>Teleostei</taxon>
        <taxon>Neoteleostei</taxon>
        <taxon>Acanthomorphata</taxon>
        <taxon>Ovalentaria</taxon>
        <taxon>Pomacentridae</taxon>
        <taxon>Stegastes</taxon>
    </lineage>
</organism>
<evidence type="ECO:0000256" key="2">
    <source>
        <dbReference type="ARBA" id="ARBA00022679"/>
    </source>
</evidence>
<evidence type="ECO:0000259" key="9">
    <source>
        <dbReference type="Pfam" id="PF05191"/>
    </source>
</evidence>
<dbReference type="Pfam" id="PF05191">
    <property type="entry name" value="ADK_lid"/>
    <property type="match status" value="1"/>
</dbReference>
<comment type="similarity">
    <text evidence="8">Belongs to the adenylate kinase family. AK3 subfamily.</text>
</comment>
<dbReference type="HAMAP" id="MF_00235">
    <property type="entry name" value="Adenylate_kinase_Adk"/>
    <property type="match status" value="1"/>
</dbReference>
<comment type="subcellular location">
    <subcellularLocation>
        <location evidence="1 8">Mitochondrion matrix</location>
    </subcellularLocation>
</comment>
<feature type="region of interest" description="NMPbind" evidence="8">
    <location>
        <begin position="37"/>
        <end position="66"/>
    </location>
</feature>
<dbReference type="InterPro" id="IPR007862">
    <property type="entry name" value="Adenylate_kinase_lid-dom"/>
</dbReference>
<feature type="binding site" evidence="8">
    <location>
        <position position="38"/>
    </location>
    <ligand>
        <name>AMP</name>
        <dbReference type="ChEBI" id="CHEBI:456215"/>
    </ligand>
</feature>
<reference evidence="10" key="1">
    <citation type="submission" date="2023-09" db="UniProtKB">
        <authorList>
            <consortium name="Ensembl"/>
        </authorList>
    </citation>
    <scope>IDENTIFICATION</scope>
</reference>
<dbReference type="NCBIfam" id="TIGR01351">
    <property type="entry name" value="adk"/>
    <property type="match status" value="1"/>
</dbReference>
<evidence type="ECO:0000313" key="10">
    <source>
        <dbReference type="Ensembl" id="ENSSPAP00000020145.1"/>
    </source>
</evidence>
<comment type="domain">
    <text evidence="8">Consists of three domains, a large central CORE domain and two small peripheral domains, NMPbind and LID, which undergo movements during catalysis. The LID domain closes over the site of phosphoryl transfer upon GTP binding. Assembling and dissambling the active center during each catalytic cycle provides an effective means to prevent GTP hydrolysis.</text>
</comment>
<sequence length="229" mass="25763">MASFKLFFRAAIMGPPGSGKGTISKRIAQSFGLQYLSSGHYLRESIAANTEAGLLVKSYVERGMLVPDHVMTRLMLPRLEQLSGHSWLLDGFPRTLSQARALNNLCQLDLVISLNIPYETLRERLSDRWIHPASGRVYNMGFNPPRVKGKDDVTGEPLIQHDDDKPEALMARLRHYKDVAKPVIDLYKSQGILHSFSGTETDRIWPYINSLLNTKMHTQPSDACQSQTP</sequence>
<dbReference type="SUPFAM" id="SSF52540">
    <property type="entry name" value="P-loop containing nucleoside triphosphate hydrolases"/>
    <property type="match status" value="1"/>
</dbReference>
<dbReference type="PROSITE" id="PS00113">
    <property type="entry name" value="ADENYLATE_KINASE"/>
    <property type="match status" value="1"/>
</dbReference>
<accession>A0A3B5AH75</accession>
<feature type="binding site" evidence="8">
    <location>
        <position position="98"/>
    </location>
    <ligand>
        <name>AMP</name>
        <dbReference type="ChEBI" id="CHEBI:456215"/>
    </ligand>
</feature>
<keyword evidence="4 8" id="KW-0418">Kinase</keyword>
<comment type="catalytic activity">
    <reaction evidence="7">
        <text>GTP + AMP = GDP + ADP</text>
        <dbReference type="Rhea" id="RHEA:29863"/>
        <dbReference type="ChEBI" id="CHEBI:37565"/>
        <dbReference type="ChEBI" id="CHEBI:58189"/>
        <dbReference type="ChEBI" id="CHEBI:456215"/>
        <dbReference type="ChEBI" id="CHEBI:456216"/>
    </reaction>
</comment>
<keyword evidence="2 8" id="KW-0808">Transferase</keyword>
<feature type="binding site" evidence="8">
    <location>
        <begin position="91"/>
        <end position="94"/>
    </location>
    <ligand>
        <name>AMP</name>
        <dbReference type="ChEBI" id="CHEBI:456215"/>
    </ligand>
</feature>
<comment type="caution">
    <text evidence="8">Lacks conserved residue(s) required for the propagation of feature annotation.</text>
</comment>
<dbReference type="CDD" id="cd01428">
    <property type="entry name" value="ADK"/>
    <property type="match status" value="1"/>
</dbReference>
<dbReference type="EC" id="2.7.4.10" evidence="8"/>
<dbReference type="GO" id="GO:0046041">
    <property type="term" value="P:ITP metabolic process"/>
    <property type="evidence" value="ECO:0007669"/>
    <property type="project" value="UniProtKB-UniRule"/>
</dbReference>
<evidence type="ECO:0000256" key="7">
    <source>
        <dbReference type="ARBA" id="ARBA00048191"/>
    </source>
</evidence>
<feature type="binding site" evidence="8">
    <location>
        <position position="43"/>
    </location>
    <ligand>
        <name>AMP</name>
        <dbReference type="ChEBI" id="CHEBI:456215"/>
    </ligand>
</feature>
<dbReference type="GeneTree" id="ENSGT00940000154568"/>
<feature type="binding site" evidence="8">
    <location>
        <begin position="64"/>
        <end position="66"/>
    </location>
    <ligand>
        <name>AMP</name>
        <dbReference type="ChEBI" id="CHEBI:456215"/>
    </ligand>
</feature>
<dbReference type="InterPro" id="IPR028586">
    <property type="entry name" value="AK3/Ak4_mitochondrial"/>
</dbReference>
<comment type="function">
    <text evidence="8">Involved in maintaining the homeostasis of cellular nucleotides by catalyzing the interconversion of nucleoside phosphates. Has GTP:AMP phosphotransferase and ITP:AMP phosphotransferase activities.</text>
</comment>
<keyword evidence="5 8" id="KW-0496">Mitochondrion</keyword>
<feature type="domain" description="Adenylate kinase active site lid" evidence="9">
    <location>
        <begin position="128"/>
        <end position="163"/>
    </location>
</feature>
<dbReference type="HAMAP" id="MF_03169">
    <property type="entry name" value="Adenylate_kinase_AK3"/>
    <property type="match status" value="1"/>
</dbReference>
<feature type="region of interest" description="LID" evidence="8">
    <location>
        <begin position="127"/>
        <end position="164"/>
    </location>
</feature>
<dbReference type="GO" id="GO:0004017">
    <property type="term" value="F:AMP kinase activity"/>
    <property type="evidence" value="ECO:0007669"/>
    <property type="project" value="InterPro"/>
</dbReference>
<feature type="binding site" evidence="8">
    <location>
        <begin position="137"/>
        <end position="138"/>
    </location>
    <ligand>
        <name>GTP</name>
        <dbReference type="ChEBI" id="CHEBI:37565"/>
    </ligand>
</feature>
<evidence type="ECO:0000256" key="8">
    <source>
        <dbReference type="HAMAP-Rule" id="MF_03169"/>
    </source>
</evidence>
<gene>
    <name evidence="8" type="primary">AK3</name>
</gene>
<dbReference type="GO" id="GO:0046033">
    <property type="term" value="P:AMP metabolic process"/>
    <property type="evidence" value="ECO:0007669"/>
    <property type="project" value="UniProtKB-UniRule"/>
</dbReference>
<keyword evidence="3 8" id="KW-0547">Nucleotide-binding</keyword>
<protein>
    <recommendedName>
        <fullName evidence="8">GTP:AMP phosphotransferase AK3, mitochondrial</fullName>
        <ecNumber evidence="8">2.7.4.10</ecNumber>
    </recommendedName>
    <alternativeName>
        <fullName evidence="8">Adenylate kinase 3</fullName>
        <shortName evidence="8">AK 3</shortName>
    </alternativeName>
</protein>